<sequence length="88" mass="10137">MKRLVFVILLLIIPLVGIAQVEELKAKLAENPLDFESLQALLKIYDEDYDLESYGTILKEVVSSVDEIPETMYQVIKEGIEKLIDNYY</sequence>
<evidence type="ECO:0000313" key="1">
    <source>
        <dbReference type="EMBL" id="KUK67904.1"/>
    </source>
</evidence>
<name>A0A101H0K5_9BACT</name>
<dbReference type="AlphaFoldDB" id="A0A101H0K5"/>
<accession>A0A101H0K5</accession>
<evidence type="ECO:0000313" key="2">
    <source>
        <dbReference type="Proteomes" id="UP000054260"/>
    </source>
</evidence>
<organism evidence="1 2">
    <name type="scientific">Mesotoga infera</name>
    <dbReference type="NCBI Taxonomy" id="1236046"/>
    <lineage>
        <taxon>Bacteria</taxon>
        <taxon>Thermotogati</taxon>
        <taxon>Thermotogota</taxon>
        <taxon>Thermotogae</taxon>
        <taxon>Kosmotogales</taxon>
        <taxon>Kosmotogaceae</taxon>
        <taxon>Mesotoga</taxon>
    </lineage>
</organism>
<comment type="caution">
    <text evidence="1">The sequence shown here is derived from an EMBL/GenBank/DDBJ whole genome shotgun (WGS) entry which is preliminary data.</text>
</comment>
<dbReference type="EMBL" id="LGGH01000057">
    <property type="protein sequence ID" value="KUK67904.1"/>
    <property type="molecule type" value="Genomic_DNA"/>
</dbReference>
<gene>
    <name evidence="1" type="ORF">XD86_0522</name>
</gene>
<reference evidence="2" key="1">
    <citation type="journal article" date="2015" name="MBio">
        <title>Genome-Resolved Metagenomic Analysis Reveals Roles for Candidate Phyla and Other Microbial Community Members in Biogeochemical Transformations in Oil Reservoirs.</title>
        <authorList>
            <person name="Hu P."/>
            <person name="Tom L."/>
            <person name="Singh A."/>
            <person name="Thomas B.C."/>
            <person name="Baker B.J."/>
            <person name="Piceno Y.M."/>
            <person name="Andersen G.L."/>
            <person name="Banfield J.F."/>
        </authorList>
    </citation>
    <scope>NUCLEOTIDE SEQUENCE [LARGE SCALE GENOMIC DNA]</scope>
</reference>
<proteinExistence type="predicted"/>
<protein>
    <submittedName>
        <fullName evidence="1">Uncharacterized protein</fullName>
    </submittedName>
</protein>
<dbReference type="Proteomes" id="UP000054260">
    <property type="component" value="Unassembled WGS sequence"/>
</dbReference>
<feature type="non-terminal residue" evidence="1">
    <location>
        <position position="88"/>
    </location>
</feature>